<feature type="signal peptide" evidence="1">
    <location>
        <begin position="1"/>
        <end position="21"/>
    </location>
</feature>
<dbReference type="RefSeq" id="WP_072637530.1">
    <property type="nucleotide sequence ID" value="NZ_CP018228.1"/>
</dbReference>
<gene>
    <name evidence="2" type="ORF">BMW22_02125</name>
</gene>
<organism evidence="2 3">
    <name type="scientific">Rhizobium leguminosarum</name>
    <dbReference type="NCBI Taxonomy" id="384"/>
    <lineage>
        <taxon>Bacteria</taxon>
        <taxon>Pseudomonadati</taxon>
        <taxon>Pseudomonadota</taxon>
        <taxon>Alphaproteobacteria</taxon>
        <taxon>Hyphomicrobiales</taxon>
        <taxon>Rhizobiaceae</taxon>
        <taxon>Rhizobium/Agrobacterium group</taxon>
        <taxon>Rhizobium</taxon>
    </lineage>
</organism>
<reference evidence="2 3" key="1">
    <citation type="submission" date="2016-11" db="EMBL/GenBank/DDBJ databases">
        <title>Rhizobium leguminosarum bv. viciae strain Vaf12 isolated from Vavilovia formosa root nodules from Russia, Dagestan.</title>
        <authorList>
            <person name="Kimeklis A."/>
        </authorList>
    </citation>
    <scope>NUCLEOTIDE SEQUENCE [LARGE SCALE GENOMIC DNA]</scope>
    <source>
        <strain evidence="2 3">Vaf-108</strain>
    </source>
</reference>
<feature type="chain" id="PRO_5012205261" evidence="1">
    <location>
        <begin position="22"/>
        <end position="172"/>
    </location>
</feature>
<dbReference type="EMBL" id="CP018228">
    <property type="protein sequence ID" value="API50588.1"/>
    <property type="molecule type" value="Genomic_DNA"/>
</dbReference>
<proteinExistence type="predicted"/>
<protein>
    <submittedName>
        <fullName evidence="2">Uncharacterized protein</fullName>
    </submittedName>
</protein>
<sequence length="172" mass="18116">MYRTIIAAVTITGMMTTSALADWFARTDSGGKLILTGVAVNPDDTTTAVYLTCNNSLLNFEVLTVNNAQADELPDYAGTKIVLGYKTREGDQRKLGLDGEPIVSAGNALSIKARLNADQSTAIATSVARGNRLDVEIVHPELSADKGVKKVFSGGFTTALHAMVVGCPGLKL</sequence>
<name>A0A1L3Z4P5_RHILE</name>
<evidence type="ECO:0000256" key="1">
    <source>
        <dbReference type="SAM" id="SignalP"/>
    </source>
</evidence>
<evidence type="ECO:0000313" key="2">
    <source>
        <dbReference type="EMBL" id="API50588.1"/>
    </source>
</evidence>
<dbReference type="Proteomes" id="UP000183050">
    <property type="component" value="Chromosome"/>
</dbReference>
<dbReference type="AlphaFoldDB" id="A0A1L3Z4P5"/>
<accession>A0A1L3Z4P5</accession>
<evidence type="ECO:0000313" key="3">
    <source>
        <dbReference type="Proteomes" id="UP000183050"/>
    </source>
</evidence>
<keyword evidence="1" id="KW-0732">Signal</keyword>